<reference evidence="2 3" key="1">
    <citation type="journal article" date="2024" name="Insects">
        <title>An Improved Chromosome-Level Genome Assembly of the Firefly Pyrocoelia pectoralis.</title>
        <authorList>
            <person name="Fu X."/>
            <person name="Meyer-Rochow V.B."/>
            <person name="Ballantyne L."/>
            <person name="Zhu X."/>
        </authorList>
    </citation>
    <scope>NUCLEOTIDE SEQUENCE [LARGE SCALE GENOMIC DNA]</scope>
    <source>
        <strain evidence="2">XCY_ONT2</strain>
    </source>
</reference>
<evidence type="ECO:0000313" key="2">
    <source>
        <dbReference type="EMBL" id="KAK5645759.1"/>
    </source>
</evidence>
<dbReference type="AlphaFoldDB" id="A0AAN7VGC6"/>
<evidence type="ECO:0000313" key="3">
    <source>
        <dbReference type="Proteomes" id="UP001329430"/>
    </source>
</evidence>
<dbReference type="GO" id="GO:0005634">
    <property type="term" value="C:nucleus"/>
    <property type="evidence" value="ECO:0007669"/>
    <property type="project" value="InterPro"/>
</dbReference>
<proteinExistence type="predicted"/>
<dbReference type="GO" id="GO:0032797">
    <property type="term" value="C:SMN complex"/>
    <property type="evidence" value="ECO:0007669"/>
    <property type="project" value="TreeGrafter"/>
</dbReference>
<name>A0AAN7VGC6_9COLE</name>
<dbReference type="PROSITE" id="PS52001">
    <property type="entry name" value="AD"/>
    <property type="match status" value="1"/>
</dbReference>
<accession>A0AAN7VGC6</accession>
<dbReference type="Proteomes" id="UP001329430">
    <property type="component" value="Chromosome 3"/>
</dbReference>
<keyword evidence="3" id="KW-1185">Reference proteome</keyword>
<sequence length="152" mass="17703">MDFNFDPRYLKSMMGKSVHLSTIDNKSHYGTLYVVDPVSYAFVLATSSEEDSKHTIRIYPYNSIKDCVEVTGLPLDNLITVNKVPPEEYNERKRKLIDWFVKNQLELHDDNGILKLNDYVLTIEPPYEAEQCFCDNIIVLDRIRTLIKNMPL</sequence>
<dbReference type="PANTHER" id="PTHR14710:SF2">
    <property type="entry name" value="GEM-ASSOCIATED PROTEIN 6"/>
    <property type="match status" value="1"/>
</dbReference>
<gene>
    <name evidence="2" type="ORF">RI129_004223</name>
</gene>
<dbReference type="GO" id="GO:0000387">
    <property type="term" value="P:spliceosomal snRNP assembly"/>
    <property type="evidence" value="ECO:0007669"/>
    <property type="project" value="TreeGrafter"/>
</dbReference>
<organism evidence="2 3">
    <name type="scientific">Pyrocoelia pectoralis</name>
    <dbReference type="NCBI Taxonomy" id="417401"/>
    <lineage>
        <taxon>Eukaryota</taxon>
        <taxon>Metazoa</taxon>
        <taxon>Ecdysozoa</taxon>
        <taxon>Arthropoda</taxon>
        <taxon>Hexapoda</taxon>
        <taxon>Insecta</taxon>
        <taxon>Pterygota</taxon>
        <taxon>Neoptera</taxon>
        <taxon>Endopterygota</taxon>
        <taxon>Coleoptera</taxon>
        <taxon>Polyphaga</taxon>
        <taxon>Elateriformia</taxon>
        <taxon>Elateroidea</taxon>
        <taxon>Lampyridae</taxon>
        <taxon>Lampyrinae</taxon>
        <taxon>Pyrocoelia</taxon>
    </lineage>
</organism>
<dbReference type="Gene3D" id="2.30.30.100">
    <property type="match status" value="1"/>
</dbReference>
<dbReference type="EMBL" id="JAVRBK010000003">
    <property type="protein sequence ID" value="KAK5645759.1"/>
    <property type="molecule type" value="Genomic_DNA"/>
</dbReference>
<dbReference type="InterPro" id="IPR046856">
    <property type="entry name" value="Gemin6_C"/>
</dbReference>
<protein>
    <recommendedName>
        <fullName evidence="1">AD domain-containing protein</fullName>
    </recommendedName>
</protein>
<comment type="caution">
    <text evidence="2">The sequence shown here is derived from an EMBL/GenBank/DDBJ whole genome shotgun (WGS) entry which is preliminary data.</text>
</comment>
<feature type="domain" description="AD" evidence="1">
    <location>
        <begin position="71"/>
        <end position="152"/>
    </location>
</feature>
<dbReference type="InterPro" id="IPR047574">
    <property type="entry name" value="AD"/>
</dbReference>
<dbReference type="PANTHER" id="PTHR14710">
    <property type="entry name" value="GEM-ASSOCIATED PROTEIN 6"/>
    <property type="match status" value="1"/>
</dbReference>
<dbReference type="GO" id="GO:0000245">
    <property type="term" value="P:spliceosomal complex assembly"/>
    <property type="evidence" value="ECO:0007669"/>
    <property type="project" value="InterPro"/>
</dbReference>
<dbReference type="InterPro" id="IPR009422">
    <property type="entry name" value="Gemin6"/>
</dbReference>
<dbReference type="Pfam" id="PF20417">
    <property type="entry name" value="Gemin6_C"/>
    <property type="match status" value="1"/>
</dbReference>
<evidence type="ECO:0000259" key="1">
    <source>
        <dbReference type="PROSITE" id="PS52001"/>
    </source>
</evidence>